<evidence type="ECO:0000256" key="5">
    <source>
        <dbReference type="ARBA" id="ARBA00038109"/>
    </source>
</evidence>
<dbReference type="PANTHER" id="PTHR35779:SF1">
    <property type="entry name" value="PH-RESPONSE REGULATOR PROTEIN PALH_RIM21"/>
    <property type="match status" value="1"/>
</dbReference>
<feature type="compositionally biased region" description="Polar residues" evidence="6">
    <location>
        <begin position="447"/>
        <end position="459"/>
    </location>
</feature>
<keyword evidence="2 7" id="KW-0812">Transmembrane</keyword>
<evidence type="ECO:0000256" key="2">
    <source>
        <dbReference type="ARBA" id="ARBA00022692"/>
    </source>
</evidence>
<dbReference type="GO" id="GO:0005886">
    <property type="term" value="C:plasma membrane"/>
    <property type="evidence" value="ECO:0007669"/>
    <property type="project" value="TreeGrafter"/>
</dbReference>
<protein>
    <submittedName>
        <fullName evidence="8">PalH/RIM21-domain-containing protein</fullName>
    </submittedName>
</protein>
<keyword evidence="4 7" id="KW-0472">Membrane</keyword>
<organism evidence="8 9">
    <name type="scientific">Microdochium bolleyi</name>
    <dbReference type="NCBI Taxonomy" id="196109"/>
    <lineage>
        <taxon>Eukaryota</taxon>
        <taxon>Fungi</taxon>
        <taxon>Dikarya</taxon>
        <taxon>Ascomycota</taxon>
        <taxon>Pezizomycotina</taxon>
        <taxon>Sordariomycetes</taxon>
        <taxon>Xylariomycetidae</taxon>
        <taxon>Xylariales</taxon>
        <taxon>Microdochiaceae</taxon>
        <taxon>Microdochium</taxon>
    </lineage>
</organism>
<evidence type="ECO:0000256" key="3">
    <source>
        <dbReference type="ARBA" id="ARBA00022989"/>
    </source>
</evidence>
<feature type="transmembrane region" description="Helical" evidence="7">
    <location>
        <begin position="308"/>
        <end position="325"/>
    </location>
</feature>
<sequence length="782" mass="84486">MSTTMAAAAAAYTPALPAGGIFGCTPFILPAHGVLSVWGAEPTELAFDGLFQPHCTTEHARREAAIVVSTNAAAQPEGLSDDASGITHIDGSDAFNASIFPQCYALAATTVLAYVLLIMLLIVPRSFLDGGIVVLGRRGFTNGPSHGISIGGRPWLQKVATLSVTIALTIATVDTFRVAERQYNQGTQNANELQREVLGGMQIKIIQLVSDTFLWLAQAQTLIRLFPRQREKIIIKWTAFSLILLDVTFGALNSFKYMGVGVVARPLNFTQPVAALSYLFQLSLGLLYAAWVIYYSLMKKRYAFYHPLMKNISLMAILSIVQPDFTGWGEYVRWVGAAAASVVVWEWVERIEALEREEKKDGILGREVFDGDEMMDTAPSDLHSWHRSRRNSKKRPKSGGDGGESGTGNSTSISTSSGTPSRTWPAMSSIANRHVNDRHHRPHGGTSEAQPNLNSTPQAKSKKRFPHPPFWPSRPAPAVTPVSRTDTASADSTVYAVRYQPLSETSAGLPHQDRPYSVGETGSSPLGRNITDRSEDSPSPTNNSPTNNQNVAITDAAEPSAEEAGPSGSPHWYSVRRLGLLRVASRGPPAEVLPHTAPRQTQNRRRSQSAGRWDVKGRWDDFAANHAEKVLERIRGTPDVDGLPVTTIPAPPRPGAALARLLEEEEGNGSSPTEVASSAVPTQCFRSTGDTSSAIPLTPILQRHPSVSAASRHPPTPSDAAGPSYLRSAAIGGDGANRMTTSRRPVVRYESLPVLPSSGAHRDELHASDGHLQHRTDPQPPP</sequence>
<comment type="similarity">
    <text evidence="5">Belongs to the palH/RIM21 family.</text>
</comment>
<dbReference type="EMBL" id="KQ964247">
    <property type="protein sequence ID" value="KXJ94339.1"/>
    <property type="molecule type" value="Genomic_DNA"/>
</dbReference>
<feature type="region of interest" description="Disordered" evidence="6">
    <location>
        <begin position="505"/>
        <end position="550"/>
    </location>
</feature>
<feature type="compositionally biased region" description="Basic and acidic residues" evidence="6">
    <location>
        <begin position="760"/>
        <end position="782"/>
    </location>
</feature>
<dbReference type="GO" id="GO:0071467">
    <property type="term" value="P:cellular response to pH"/>
    <property type="evidence" value="ECO:0007669"/>
    <property type="project" value="TreeGrafter"/>
</dbReference>
<proteinExistence type="inferred from homology"/>
<reference evidence="9" key="1">
    <citation type="submission" date="2016-02" db="EMBL/GenBank/DDBJ databases">
        <title>Draft genome sequence of Microdochium bolleyi, a fungal endophyte of beachgrass.</title>
        <authorList>
            <consortium name="DOE Joint Genome Institute"/>
            <person name="David A.S."/>
            <person name="May G."/>
            <person name="Haridas S."/>
            <person name="Lim J."/>
            <person name="Wang M."/>
            <person name="Labutti K."/>
            <person name="Lipzen A."/>
            <person name="Barry K."/>
            <person name="Grigoriev I.V."/>
        </authorList>
    </citation>
    <scope>NUCLEOTIDE SEQUENCE [LARGE SCALE GENOMIC DNA]</scope>
    <source>
        <strain evidence="9">J235TASD1</strain>
    </source>
</reference>
<dbReference type="InParanoid" id="A0A136JAX4"/>
<feature type="region of interest" description="Disordered" evidence="6">
    <location>
        <begin position="664"/>
        <end position="782"/>
    </location>
</feature>
<dbReference type="InterPro" id="IPR014844">
    <property type="entry name" value="PalH"/>
</dbReference>
<evidence type="ECO:0000313" key="8">
    <source>
        <dbReference type="EMBL" id="KXJ94339.1"/>
    </source>
</evidence>
<evidence type="ECO:0000313" key="9">
    <source>
        <dbReference type="Proteomes" id="UP000070501"/>
    </source>
</evidence>
<feature type="compositionally biased region" description="Low complexity" evidence="6">
    <location>
        <begin position="407"/>
        <end position="423"/>
    </location>
</feature>
<feature type="compositionally biased region" description="Low complexity" evidence="6">
    <location>
        <begin position="537"/>
        <end position="548"/>
    </location>
</feature>
<feature type="region of interest" description="Disordered" evidence="6">
    <location>
        <begin position="589"/>
        <end position="613"/>
    </location>
</feature>
<dbReference type="PANTHER" id="PTHR35779">
    <property type="entry name" value="PH-RESPONSE REGULATOR PROTEIN PALH/RIM21"/>
    <property type="match status" value="1"/>
</dbReference>
<keyword evidence="9" id="KW-1185">Reference proteome</keyword>
<feature type="region of interest" description="Disordered" evidence="6">
    <location>
        <begin position="374"/>
        <end position="488"/>
    </location>
</feature>
<accession>A0A136JAX4</accession>
<evidence type="ECO:0000256" key="1">
    <source>
        <dbReference type="ARBA" id="ARBA00004141"/>
    </source>
</evidence>
<dbReference type="STRING" id="196109.A0A136JAX4"/>
<dbReference type="Proteomes" id="UP000070501">
    <property type="component" value="Unassembled WGS sequence"/>
</dbReference>
<keyword evidence="3 7" id="KW-1133">Transmembrane helix</keyword>
<evidence type="ECO:0000256" key="7">
    <source>
        <dbReference type="SAM" id="Phobius"/>
    </source>
</evidence>
<feature type="compositionally biased region" description="Polar residues" evidence="6">
    <location>
        <begin position="668"/>
        <end position="695"/>
    </location>
</feature>
<feature type="transmembrane region" description="Helical" evidence="7">
    <location>
        <begin position="275"/>
        <end position="296"/>
    </location>
</feature>
<comment type="subcellular location">
    <subcellularLocation>
        <location evidence="1">Membrane</location>
        <topology evidence="1">Multi-pass membrane protein</topology>
    </subcellularLocation>
</comment>
<feature type="transmembrane region" description="Helical" evidence="7">
    <location>
        <begin position="234"/>
        <end position="255"/>
    </location>
</feature>
<gene>
    <name evidence="8" type="ORF">Micbo1qcDRAFT_43391</name>
</gene>
<dbReference type="OrthoDB" id="5393256at2759"/>
<name>A0A136JAX4_9PEZI</name>
<feature type="compositionally biased region" description="Basic residues" evidence="6">
    <location>
        <begin position="385"/>
        <end position="397"/>
    </location>
</feature>
<feature type="transmembrane region" description="Helical" evidence="7">
    <location>
        <begin position="104"/>
        <end position="123"/>
    </location>
</feature>
<dbReference type="AlphaFoldDB" id="A0A136JAX4"/>
<dbReference type="Pfam" id="PF08733">
    <property type="entry name" value="PalH"/>
    <property type="match status" value="1"/>
</dbReference>
<evidence type="ECO:0000256" key="6">
    <source>
        <dbReference type="SAM" id="MobiDB-lite"/>
    </source>
</evidence>
<evidence type="ECO:0000256" key="4">
    <source>
        <dbReference type="ARBA" id="ARBA00023136"/>
    </source>
</evidence>